<dbReference type="EMBL" id="BTTX01000003">
    <property type="protein sequence ID" value="GMU06903.1"/>
    <property type="molecule type" value="Genomic_DNA"/>
</dbReference>
<proteinExistence type="predicted"/>
<name>A0ABQ6QSB0_9BACT</name>
<comment type="caution">
    <text evidence="2">The sequence shown here is derived from an EMBL/GenBank/DDBJ whole genome shotgun (WGS) entry which is preliminary data.</text>
</comment>
<dbReference type="Proteomes" id="UP001342631">
    <property type="component" value="Unassembled WGS sequence"/>
</dbReference>
<evidence type="ECO:0000256" key="1">
    <source>
        <dbReference type="SAM" id="MobiDB-lite"/>
    </source>
</evidence>
<organism evidence="2 3">
    <name type="scientific">Corallococcus caeni</name>
    <dbReference type="NCBI Taxonomy" id="3082388"/>
    <lineage>
        <taxon>Bacteria</taxon>
        <taxon>Pseudomonadati</taxon>
        <taxon>Myxococcota</taxon>
        <taxon>Myxococcia</taxon>
        <taxon>Myxococcales</taxon>
        <taxon>Cystobacterineae</taxon>
        <taxon>Myxococcaceae</taxon>
        <taxon>Corallococcus</taxon>
    </lineage>
</organism>
<feature type="region of interest" description="Disordered" evidence="1">
    <location>
        <begin position="1"/>
        <end position="48"/>
    </location>
</feature>
<sequence>MGTYSARYTDATAPTSSRRFKSSGPCRWPSSESPGTPGRAPGHASSFRWSPTQRLQPIAIPACHPGNGADPEWACNLRASCPGAASVLAATLQPPAGASDLPETNEGPL</sequence>
<evidence type="ECO:0000313" key="2">
    <source>
        <dbReference type="EMBL" id="GMU06903.1"/>
    </source>
</evidence>
<accession>A0ABQ6QSB0</accession>
<keyword evidence="3" id="KW-1185">Reference proteome</keyword>
<gene>
    <name evidence="2" type="ORF">ASNO1_31560</name>
</gene>
<protein>
    <submittedName>
        <fullName evidence="2">Uncharacterized protein</fullName>
    </submittedName>
</protein>
<evidence type="ECO:0000313" key="3">
    <source>
        <dbReference type="Proteomes" id="UP001342631"/>
    </source>
</evidence>
<reference evidence="2 3" key="1">
    <citation type="journal article" date="2024" name="Arch. Microbiol.">
        <title>Corallococcus caeni sp. nov., a novel myxobacterium isolated from activated sludge.</title>
        <authorList>
            <person name="Tomita S."/>
            <person name="Nakai R."/>
            <person name="Kuroda K."/>
            <person name="Kurashita H."/>
            <person name="Hatamoto M."/>
            <person name="Yamaguchi T."/>
            <person name="Narihiro T."/>
        </authorList>
    </citation>
    <scope>NUCLEOTIDE SEQUENCE [LARGE SCALE GENOMIC DNA]</scope>
    <source>
        <strain evidence="2 3">NO1</strain>
    </source>
</reference>